<dbReference type="Gene3D" id="3.40.50.620">
    <property type="entry name" value="HUPs"/>
    <property type="match status" value="1"/>
</dbReference>
<protein>
    <recommendedName>
        <fullName evidence="2">UspA domain-containing protein</fullName>
    </recommendedName>
</protein>
<dbReference type="SUPFAM" id="SSF52402">
    <property type="entry name" value="Adenine nucleotide alpha hydrolases-like"/>
    <property type="match status" value="1"/>
</dbReference>
<feature type="domain" description="UspA" evidence="2">
    <location>
        <begin position="482"/>
        <end position="645"/>
    </location>
</feature>
<feature type="compositionally biased region" description="Acidic residues" evidence="1">
    <location>
        <begin position="356"/>
        <end position="380"/>
    </location>
</feature>
<feature type="compositionally biased region" description="Low complexity" evidence="1">
    <location>
        <begin position="168"/>
        <end position="186"/>
    </location>
</feature>
<feature type="region of interest" description="Disordered" evidence="1">
    <location>
        <begin position="223"/>
        <end position="301"/>
    </location>
</feature>
<dbReference type="OrthoDB" id="992776at2759"/>
<sequence>MKRMKKLSIQASGSFFVEIYKIPGLRSRFEPSNVGLALFIMTCSTYLLPALASSQIDIESIDAGQAKSWVSELITNQCFVVLTITALVYDAILTMDKEARMTSYKPSSSSLAPSKRLNWMGWYTASRDKDKDNSSALVSPPEGKELTTYAPTPSTHTPRDGGLPFARSSSSSAISDSSYPSVYSSSTDRPPQGRRFSTNSVMSKQQLDQEASNIILNALERTSSQDAPAASRPSGAFSRKSFTSMMGGLSGGLSALSLSRSTDDKDRGRSRTKEDDKPRSCSAVLDKSVDDSDPSFASRARSTSPFRRRKLFLRDPSPSVEALKLSQSDVESDNEGPSSRKLIRPRNAFSQSLDVSSDESLDEVDDEGDSEESWSDDDAFDPITVQNTEQNSLVPEPQEIDIFDGPDPLGEGVNIVIPPEPYFPSTLNSTGNRNPRRRKSTKHHVSLPLITSRPEFKRDRCIITLTQGNPAQALELNGRRPKRYVVASDLSDESRYAIEWGIGTVLRDGDEMILVSVIENEAKGMVFLHASNRSQEVPALVDPPHPNPADRVSKLRNQQERQTLAYILLRQVMGLLQRTKLHARVICQAWHAKNSRHMLLDIVDYYEPVMLIVGSRGLGQLKGILLGSTSHYLVQKCSVPVMVARRRLRRPARRSAHLSSHRARVSLAEAAGIERVTPKVDREVENMRDELEGDDDRRENRDQIAEVGDDEETEHETDTIQIGEKVAGD</sequence>
<gene>
    <name evidence="3" type="ORF">A7U60_g2891</name>
</gene>
<dbReference type="EMBL" id="LNZH02000146">
    <property type="protein sequence ID" value="OCB89862.1"/>
    <property type="molecule type" value="Genomic_DNA"/>
</dbReference>
<feature type="region of interest" description="Disordered" evidence="1">
    <location>
        <begin position="424"/>
        <end position="444"/>
    </location>
</feature>
<name>A0A9Q5I1A7_SANBA</name>
<evidence type="ECO:0000313" key="4">
    <source>
        <dbReference type="Proteomes" id="UP000757232"/>
    </source>
</evidence>
<evidence type="ECO:0000313" key="3">
    <source>
        <dbReference type="EMBL" id="OCB89862.1"/>
    </source>
</evidence>
<dbReference type="CDD" id="cd23659">
    <property type="entry name" value="USP_At3g01520-like"/>
    <property type="match status" value="1"/>
</dbReference>
<dbReference type="Proteomes" id="UP000757232">
    <property type="component" value="Unassembled WGS sequence"/>
</dbReference>
<feature type="compositionally biased region" description="Polar residues" evidence="1">
    <location>
        <begin position="195"/>
        <end position="204"/>
    </location>
</feature>
<dbReference type="Pfam" id="PF00582">
    <property type="entry name" value="Usp"/>
    <property type="match status" value="1"/>
</dbReference>
<keyword evidence="4" id="KW-1185">Reference proteome</keyword>
<feature type="compositionally biased region" description="Basic and acidic residues" evidence="1">
    <location>
        <begin position="261"/>
        <end position="279"/>
    </location>
</feature>
<feature type="region of interest" description="Disordered" evidence="1">
    <location>
        <begin position="128"/>
        <end position="204"/>
    </location>
</feature>
<dbReference type="InterPro" id="IPR006015">
    <property type="entry name" value="Universal_stress_UspA"/>
</dbReference>
<evidence type="ECO:0000259" key="2">
    <source>
        <dbReference type="Pfam" id="PF00582"/>
    </source>
</evidence>
<feature type="region of interest" description="Disordered" evidence="1">
    <location>
        <begin position="320"/>
        <end position="380"/>
    </location>
</feature>
<dbReference type="AlphaFoldDB" id="A0A9Q5I1A7"/>
<feature type="compositionally biased region" description="Basic residues" evidence="1">
    <location>
        <begin position="434"/>
        <end position="444"/>
    </location>
</feature>
<proteinExistence type="predicted"/>
<accession>A0A9Q5I1A7</accession>
<organism evidence="3 4">
    <name type="scientific">Sanghuangporus baumii</name>
    <name type="common">Phellinus baumii</name>
    <dbReference type="NCBI Taxonomy" id="108892"/>
    <lineage>
        <taxon>Eukaryota</taxon>
        <taxon>Fungi</taxon>
        <taxon>Dikarya</taxon>
        <taxon>Basidiomycota</taxon>
        <taxon>Agaricomycotina</taxon>
        <taxon>Agaricomycetes</taxon>
        <taxon>Hymenochaetales</taxon>
        <taxon>Hymenochaetaceae</taxon>
        <taxon>Sanghuangporus</taxon>
    </lineage>
</organism>
<feature type="region of interest" description="Disordered" evidence="1">
    <location>
        <begin position="680"/>
        <end position="729"/>
    </location>
</feature>
<evidence type="ECO:0000256" key="1">
    <source>
        <dbReference type="SAM" id="MobiDB-lite"/>
    </source>
</evidence>
<comment type="caution">
    <text evidence="3">The sequence shown here is derived from an EMBL/GenBank/DDBJ whole genome shotgun (WGS) entry which is preliminary data.</text>
</comment>
<dbReference type="PANTHER" id="PTHR46100">
    <property type="entry name" value="IMP2'P"/>
    <property type="match status" value="1"/>
</dbReference>
<dbReference type="PRINTS" id="PR01438">
    <property type="entry name" value="UNVRSLSTRESS"/>
</dbReference>
<feature type="compositionally biased region" description="Basic and acidic residues" evidence="1">
    <location>
        <begin position="680"/>
        <end position="704"/>
    </location>
</feature>
<dbReference type="InterPro" id="IPR006016">
    <property type="entry name" value="UspA"/>
</dbReference>
<dbReference type="PANTHER" id="PTHR46100:SF4">
    <property type="entry name" value="USPA DOMAIN-CONTAINING PROTEIN"/>
    <property type="match status" value="1"/>
</dbReference>
<dbReference type="InterPro" id="IPR014729">
    <property type="entry name" value="Rossmann-like_a/b/a_fold"/>
</dbReference>
<reference evidence="3" key="1">
    <citation type="submission" date="2016-06" db="EMBL/GenBank/DDBJ databases">
        <title>Draft Genome sequence of the fungus Inonotus baumii.</title>
        <authorList>
            <person name="Zhu H."/>
            <person name="Lin W."/>
        </authorList>
    </citation>
    <scope>NUCLEOTIDE SEQUENCE</scope>
    <source>
        <strain evidence="3">821</strain>
    </source>
</reference>